<feature type="transmembrane region" description="Helical" evidence="8">
    <location>
        <begin position="608"/>
        <end position="633"/>
    </location>
</feature>
<evidence type="ECO:0000313" key="9">
    <source>
        <dbReference type="EMBL" id="KAK0389653.1"/>
    </source>
</evidence>
<reference evidence="9" key="1">
    <citation type="submission" date="2022-10" db="EMBL/GenBank/DDBJ databases">
        <title>Determination and structural analysis of whole genome sequence of Sarocladium strictum F4-1.</title>
        <authorList>
            <person name="Hu L."/>
            <person name="Jiang Y."/>
        </authorList>
    </citation>
    <scope>NUCLEOTIDE SEQUENCE</scope>
    <source>
        <strain evidence="9">F4-1</strain>
    </source>
</reference>
<accession>A0AA39GN17</accession>
<keyword evidence="5 8" id="KW-0472">Membrane</keyword>
<keyword evidence="4 8" id="KW-1133">Transmembrane helix</keyword>
<dbReference type="GO" id="GO:0016020">
    <property type="term" value="C:membrane"/>
    <property type="evidence" value="ECO:0007669"/>
    <property type="project" value="UniProtKB-SubCell"/>
</dbReference>
<evidence type="ECO:0000313" key="10">
    <source>
        <dbReference type="Proteomes" id="UP001175261"/>
    </source>
</evidence>
<name>A0AA39GN17_SARSR</name>
<feature type="compositionally biased region" description="Basic and acidic residues" evidence="7">
    <location>
        <begin position="184"/>
        <end position="206"/>
    </location>
</feature>
<dbReference type="SUPFAM" id="SSF53474">
    <property type="entry name" value="alpha/beta-Hydrolases"/>
    <property type="match status" value="1"/>
</dbReference>
<dbReference type="Pfam" id="PF05277">
    <property type="entry name" value="DUF726"/>
    <property type="match status" value="1"/>
</dbReference>
<dbReference type="AlphaFoldDB" id="A0AA39GN17"/>
<dbReference type="Proteomes" id="UP001175261">
    <property type="component" value="Unassembled WGS sequence"/>
</dbReference>
<dbReference type="InterPro" id="IPR029058">
    <property type="entry name" value="AB_hydrolase_fold"/>
</dbReference>
<comment type="similarity">
    <text evidence="2">Belongs to the TMCO4 family.</text>
</comment>
<feature type="coiled-coil region" evidence="6">
    <location>
        <begin position="960"/>
        <end position="990"/>
    </location>
</feature>
<protein>
    <recommendedName>
        <fullName evidence="11">DUF726-domain-containing protein</fullName>
    </recommendedName>
</protein>
<dbReference type="InterPro" id="IPR007941">
    <property type="entry name" value="DUF726"/>
</dbReference>
<evidence type="ECO:0008006" key="11">
    <source>
        <dbReference type="Google" id="ProtNLM"/>
    </source>
</evidence>
<dbReference type="PANTHER" id="PTHR17920:SF3">
    <property type="entry name" value="TRANSMEMBRANE AND COILED-COIL DOMAIN-CONTAINING PROTEIN 4"/>
    <property type="match status" value="1"/>
</dbReference>
<evidence type="ECO:0000256" key="2">
    <source>
        <dbReference type="ARBA" id="ARBA00009824"/>
    </source>
</evidence>
<evidence type="ECO:0000256" key="7">
    <source>
        <dbReference type="SAM" id="MobiDB-lite"/>
    </source>
</evidence>
<feature type="compositionally biased region" description="Basic and acidic residues" evidence="7">
    <location>
        <begin position="1005"/>
        <end position="1016"/>
    </location>
</feature>
<feature type="compositionally biased region" description="Basic and acidic residues" evidence="7">
    <location>
        <begin position="1200"/>
        <end position="1210"/>
    </location>
</feature>
<dbReference type="PANTHER" id="PTHR17920">
    <property type="entry name" value="TRANSMEMBRANE AND COILED-COIL DOMAIN-CONTAINING PROTEIN 4 TMCO4"/>
    <property type="match status" value="1"/>
</dbReference>
<evidence type="ECO:0000256" key="3">
    <source>
        <dbReference type="ARBA" id="ARBA00022692"/>
    </source>
</evidence>
<evidence type="ECO:0000256" key="8">
    <source>
        <dbReference type="SAM" id="Phobius"/>
    </source>
</evidence>
<keyword evidence="3 8" id="KW-0812">Transmembrane</keyword>
<comment type="caution">
    <text evidence="9">The sequence shown here is derived from an EMBL/GenBank/DDBJ whole genome shotgun (WGS) entry which is preliminary data.</text>
</comment>
<sequence>MDDKPAGSPDTGVQSPSPPVAEERDDFGLPIRKPVEPPPIEDVERVESNAHGSEVKEEAKAPKVPAGQEVTQNNVAKEKDVPDADTDEEAFEDAQSKAPSEAGGSPPKPTSDDPKLASPKPGSSAKDEPKLANDSQTDALKTPKALAEADDRNDATEVSDGANGAKEALTKTTSSQETIADPSPKTKETVDLGAKTREDNPADRRGSVLNGMSAGDAPVGEFSHQKLPEKEKAEAENQEEDDWQEMPSYARYDMYNDDDKLIAREHDDAEDEKVQYSGLGGAGKGYTRVQMDEDAESATSMDDHTKYLFKGGGLGTSMTEGDDEEARTAVSQMQATKDLLTEGQRIAYVGVVKLEIAKMIKEREDMPTTKKVKKDTAMAAEAMKMWGQKMMIRLYAHMDISEAEQIMIEQLAEHGVVPKDLTPALLTNARVSNPMAQSRSSEDLDDESEGEDGGPKPETGKSTESDKAFDAREDRRDSSEAGKLPEYPEDDELPARPPPPYQAVGGDDLPEVKTPSQMPKTEEIEIDLRWTVLCDLFLILIADSIYDARSRTLLEKVGESLDVPDLDICRFEKRVTDALEMQQAAEKENWNEDEHMEARRKKNLKRRYMMMGLATVGGGLVIGLSAGVLAPAIGAGLAAGFSTIGIGGTTAFLGGVGGAAIITTTAATSGGIVGVRAANRRTGAVKTFQYQPLHNNKRLNLIVTVSGWLTGKMDDVRLPFSTVDPIVGDMYSVLWEPEMLRSMGDTINILATEALTSGLQQVLGNTILVGLMAALQLPVVLSKLSYLIDNPWAVSLDRAWSAGQILADSIIERNLGTRPITLVGYSIGARVIFSCLQELAKKGAYGLVQNVYMFGTPIVVKKEEYLRARGVVSGRFVNGWHKNDWILGYLFRLTNGGIRRVAGLAPITELDFIENVDVTDLVKGHMEYRKAIPSLLLKCGWPVESEEFTEIEEPDPENHGERQRELINEIEEARKELEREGKAAQKSSNRFSLWSRNKKTGKAEWEVYEDKDKDKGSGSGDAGKADEPWKPSNDNHGVLFDVDAIRAELAREQMGYNNVEEELQIREIKSTLPPMRIEVPANPALSPASIHRPLTARGSPRADVLPPRPSYSSPGSVDRGSRAASPAYLRPITPVRQADPPDHGMQMTFDTSFDDDASRRPTPPPKEGSLPGRPEMKSAQTLPNIALHDPWADPDDEDFGKEKEVTMTFA</sequence>
<feature type="compositionally biased region" description="Acidic residues" evidence="7">
    <location>
        <begin position="443"/>
        <end position="452"/>
    </location>
</feature>
<feature type="region of interest" description="Disordered" evidence="7">
    <location>
        <begin position="429"/>
        <end position="519"/>
    </location>
</feature>
<feature type="compositionally biased region" description="Acidic residues" evidence="7">
    <location>
        <begin position="83"/>
        <end position="92"/>
    </location>
</feature>
<evidence type="ECO:0000256" key="6">
    <source>
        <dbReference type="SAM" id="Coils"/>
    </source>
</evidence>
<evidence type="ECO:0000256" key="5">
    <source>
        <dbReference type="ARBA" id="ARBA00023136"/>
    </source>
</evidence>
<feature type="compositionally biased region" description="Basic and acidic residues" evidence="7">
    <location>
        <begin position="453"/>
        <end position="480"/>
    </location>
</feature>
<comment type="subcellular location">
    <subcellularLocation>
        <location evidence="1">Membrane</location>
        <topology evidence="1">Multi-pass membrane protein</topology>
    </subcellularLocation>
</comment>
<feature type="compositionally biased region" description="Basic and acidic residues" evidence="7">
    <location>
        <begin position="223"/>
        <end position="235"/>
    </location>
</feature>
<feature type="region of interest" description="Disordered" evidence="7">
    <location>
        <begin position="1005"/>
        <end position="1035"/>
    </location>
</feature>
<keyword evidence="6" id="KW-0175">Coiled coil</keyword>
<organism evidence="9 10">
    <name type="scientific">Sarocladium strictum</name>
    <name type="common">Black bundle disease fungus</name>
    <name type="synonym">Acremonium strictum</name>
    <dbReference type="NCBI Taxonomy" id="5046"/>
    <lineage>
        <taxon>Eukaryota</taxon>
        <taxon>Fungi</taxon>
        <taxon>Dikarya</taxon>
        <taxon>Ascomycota</taxon>
        <taxon>Pezizomycotina</taxon>
        <taxon>Sordariomycetes</taxon>
        <taxon>Hypocreomycetidae</taxon>
        <taxon>Hypocreales</taxon>
        <taxon>Sarocladiaceae</taxon>
        <taxon>Sarocladium</taxon>
    </lineage>
</organism>
<evidence type="ECO:0000256" key="4">
    <source>
        <dbReference type="ARBA" id="ARBA00022989"/>
    </source>
</evidence>
<proteinExistence type="inferred from homology"/>
<feature type="compositionally biased region" description="Basic and acidic residues" evidence="7">
    <location>
        <begin position="42"/>
        <end position="61"/>
    </location>
</feature>
<gene>
    <name evidence="9" type="ORF">NLU13_3228</name>
</gene>
<keyword evidence="10" id="KW-1185">Reference proteome</keyword>
<evidence type="ECO:0000256" key="1">
    <source>
        <dbReference type="ARBA" id="ARBA00004141"/>
    </source>
</evidence>
<feature type="region of interest" description="Disordered" evidence="7">
    <location>
        <begin position="1081"/>
        <end position="1210"/>
    </location>
</feature>
<dbReference type="EMBL" id="JAPDFR010000002">
    <property type="protein sequence ID" value="KAK0389653.1"/>
    <property type="molecule type" value="Genomic_DNA"/>
</dbReference>
<feature type="region of interest" description="Disordered" evidence="7">
    <location>
        <begin position="1"/>
        <end position="246"/>
    </location>
</feature>